<feature type="signal peptide" evidence="11">
    <location>
        <begin position="1"/>
        <end position="23"/>
    </location>
</feature>
<dbReference type="InterPro" id="IPR023614">
    <property type="entry name" value="Porin_dom_sf"/>
</dbReference>
<evidence type="ECO:0000256" key="4">
    <source>
        <dbReference type="ARBA" id="ARBA00022452"/>
    </source>
</evidence>
<evidence type="ECO:0000259" key="12">
    <source>
        <dbReference type="Pfam" id="PF13609"/>
    </source>
</evidence>
<dbReference type="AlphaFoldDB" id="A0A848IEF3"/>
<evidence type="ECO:0000256" key="5">
    <source>
        <dbReference type="ARBA" id="ARBA00022692"/>
    </source>
</evidence>
<dbReference type="Gene3D" id="2.40.160.10">
    <property type="entry name" value="Porin"/>
    <property type="match status" value="1"/>
</dbReference>
<keyword evidence="4" id="KW-1134">Transmembrane beta strand</keyword>
<dbReference type="GO" id="GO:0006811">
    <property type="term" value="P:monoatomic ion transport"/>
    <property type="evidence" value="ECO:0007669"/>
    <property type="project" value="UniProtKB-KW"/>
</dbReference>
<dbReference type="GO" id="GO:0009279">
    <property type="term" value="C:cell outer membrane"/>
    <property type="evidence" value="ECO:0007669"/>
    <property type="project" value="UniProtKB-SubCell"/>
</dbReference>
<evidence type="ECO:0000256" key="1">
    <source>
        <dbReference type="ARBA" id="ARBA00004571"/>
    </source>
</evidence>
<keyword evidence="3" id="KW-0813">Transport</keyword>
<comment type="caution">
    <text evidence="13">The sequence shown here is derived from an EMBL/GenBank/DDBJ whole genome shotgun (WGS) entry which is preliminary data.</text>
</comment>
<reference evidence="13 14" key="1">
    <citation type="submission" date="2020-04" db="EMBL/GenBank/DDBJ databases">
        <title>Paraburkholderia sp. RP-4-7 isolated from soil.</title>
        <authorList>
            <person name="Dahal R.H."/>
        </authorList>
    </citation>
    <scope>NUCLEOTIDE SEQUENCE [LARGE SCALE GENOMIC DNA]</scope>
    <source>
        <strain evidence="13 14">RP-4-7</strain>
    </source>
</reference>
<evidence type="ECO:0000313" key="13">
    <source>
        <dbReference type="EMBL" id="NMM00798.1"/>
    </source>
</evidence>
<proteinExistence type="predicted"/>
<protein>
    <submittedName>
        <fullName evidence="13">Porin</fullName>
    </submittedName>
</protein>
<dbReference type="GO" id="GO:0046930">
    <property type="term" value="C:pore complex"/>
    <property type="evidence" value="ECO:0007669"/>
    <property type="project" value="UniProtKB-KW"/>
</dbReference>
<comment type="subunit">
    <text evidence="2">Homotrimer.</text>
</comment>
<keyword evidence="9" id="KW-0472">Membrane</keyword>
<keyword evidence="5" id="KW-0812">Transmembrane</keyword>
<evidence type="ECO:0000256" key="2">
    <source>
        <dbReference type="ARBA" id="ARBA00011233"/>
    </source>
</evidence>
<gene>
    <name evidence="13" type="ORF">HHL24_23005</name>
</gene>
<keyword evidence="14" id="KW-1185">Reference proteome</keyword>
<accession>A0A848IEF3</accession>
<dbReference type="Proteomes" id="UP000544134">
    <property type="component" value="Unassembled WGS sequence"/>
</dbReference>
<evidence type="ECO:0000313" key="14">
    <source>
        <dbReference type="Proteomes" id="UP000544134"/>
    </source>
</evidence>
<keyword evidence="10" id="KW-0998">Cell outer membrane</keyword>
<evidence type="ECO:0000256" key="9">
    <source>
        <dbReference type="ARBA" id="ARBA00023136"/>
    </source>
</evidence>
<comment type="subcellular location">
    <subcellularLocation>
        <location evidence="1">Cell outer membrane</location>
        <topology evidence="1">Multi-pass membrane protein</topology>
    </subcellularLocation>
</comment>
<keyword evidence="8" id="KW-0626">Porin</keyword>
<dbReference type="EMBL" id="JABBGJ010000025">
    <property type="protein sequence ID" value="NMM00798.1"/>
    <property type="molecule type" value="Genomic_DNA"/>
</dbReference>
<feature type="domain" description="Porin" evidence="12">
    <location>
        <begin position="18"/>
        <end position="351"/>
    </location>
</feature>
<dbReference type="InterPro" id="IPR050298">
    <property type="entry name" value="Gram-neg_bact_OMP"/>
</dbReference>
<dbReference type="SUPFAM" id="SSF56935">
    <property type="entry name" value="Porins"/>
    <property type="match status" value="1"/>
</dbReference>
<keyword evidence="7" id="KW-0406">Ion transport</keyword>
<evidence type="ECO:0000256" key="3">
    <source>
        <dbReference type="ARBA" id="ARBA00022448"/>
    </source>
</evidence>
<dbReference type="CDD" id="cd00342">
    <property type="entry name" value="gram_neg_porins"/>
    <property type="match status" value="1"/>
</dbReference>
<feature type="chain" id="PRO_5033050994" evidence="11">
    <location>
        <begin position="24"/>
        <end position="382"/>
    </location>
</feature>
<dbReference type="GO" id="GO:0015288">
    <property type="term" value="F:porin activity"/>
    <property type="evidence" value="ECO:0007669"/>
    <property type="project" value="UniProtKB-KW"/>
</dbReference>
<evidence type="ECO:0000256" key="11">
    <source>
        <dbReference type="SAM" id="SignalP"/>
    </source>
</evidence>
<dbReference type="RefSeq" id="WP_169487673.1">
    <property type="nucleotide sequence ID" value="NZ_JABBGJ010000025.1"/>
</dbReference>
<evidence type="ECO:0000256" key="8">
    <source>
        <dbReference type="ARBA" id="ARBA00023114"/>
    </source>
</evidence>
<dbReference type="PANTHER" id="PTHR34501:SF9">
    <property type="entry name" value="MAJOR OUTER MEMBRANE PROTEIN P.IA"/>
    <property type="match status" value="1"/>
</dbReference>
<keyword evidence="6 11" id="KW-0732">Signal</keyword>
<evidence type="ECO:0000256" key="6">
    <source>
        <dbReference type="ARBA" id="ARBA00022729"/>
    </source>
</evidence>
<sequence length="382" mass="41880">MKKTAGCLLVAGAVSLLTQAALAADSTSDFDPHAPTTAKDADTGSFNNTSKAVPDISSLLLYGKVETGFMYGNSDAGVKNSEMWNGTSYWGLRGTESLGGGTTAFFFLENGFKLLSGKGPSNGVEWSKGSYVGLYNPEFGRIEMGRMHKPDYWAYVDSDRNLDFSDSSLAAIKLQYDTVLGYDTYTDYFSNALYYSTPHFHGLSADVAYGFSNVSGFQSRAGQEFGTRVRYAVGPFRFNVAFNNYGYYANSKTSNSSSWKTELVSASYKTWHDIEIGANYIYAHRTDDNWFASSWQVNVGIPLGQSDVNIGTAHVSQQGDRVTQSYSLNYSYHLSLRTTLFADAIYYHNNQNGIVGVGVFANDDVQAGYSPWAIGVGIKHKF</sequence>
<dbReference type="InterPro" id="IPR033900">
    <property type="entry name" value="Gram_neg_porin_domain"/>
</dbReference>
<dbReference type="PANTHER" id="PTHR34501">
    <property type="entry name" value="PROTEIN YDDL-RELATED"/>
    <property type="match status" value="1"/>
</dbReference>
<evidence type="ECO:0000256" key="7">
    <source>
        <dbReference type="ARBA" id="ARBA00023065"/>
    </source>
</evidence>
<name>A0A848IEF3_9BURK</name>
<evidence type="ECO:0000256" key="10">
    <source>
        <dbReference type="ARBA" id="ARBA00023237"/>
    </source>
</evidence>
<dbReference type="Pfam" id="PF13609">
    <property type="entry name" value="Porin_4"/>
    <property type="match status" value="1"/>
</dbReference>
<organism evidence="13 14">
    <name type="scientific">Paraburkholderia polaris</name>
    <dbReference type="NCBI Taxonomy" id="2728848"/>
    <lineage>
        <taxon>Bacteria</taxon>
        <taxon>Pseudomonadati</taxon>
        <taxon>Pseudomonadota</taxon>
        <taxon>Betaproteobacteria</taxon>
        <taxon>Burkholderiales</taxon>
        <taxon>Burkholderiaceae</taxon>
        <taxon>Paraburkholderia</taxon>
    </lineage>
</organism>